<evidence type="ECO:0000259" key="2">
    <source>
        <dbReference type="PROSITE" id="PS50405"/>
    </source>
</evidence>
<dbReference type="Gene3D" id="3.40.30.10">
    <property type="entry name" value="Glutaredoxin"/>
    <property type="match status" value="1"/>
</dbReference>
<dbReference type="Pfam" id="PF13409">
    <property type="entry name" value="GST_N_2"/>
    <property type="match status" value="1"/>
</dbReference>
<dbReference type="Gene3D" id="1.20.1050.10">
    <property type="match status" value="1"/>
</dbReference>
<dbReference type="PROSITE" id="PS50405">
    <property type="entry name" value="GST_CTER"/>
    <property type="match status" value="1"/>
</dbReference>
<accession>A0A023B9F1</accession>
<proteinExistence type="predicted"/>
<dbReference type="InterPro" id="IPR036249">
    <property type="entry name" value="Thioredoxin-like_sf"/>
</dbReference>
<name>A0A023B9F1_GRENI</name>
<feature type="domain" description="GST C-terminal" evidence="2">
    <location>
        <begin position="83"/>
        <end position="196"/>
    </location>
</feature>
<dbReference type="PANTHER" id="PTHR11571">
    <property type="entry name" value="GLUTATHIONE S-TRANSFERASE"/>
    <property type="match status" value="1"/>
</dbReference>
<dbReference type="SUPFAM" id="SSF52833">
    <property type="entry name" value="Thioredoxin-like"/>
    <property type="match status" value="1"/>
</dbReference>
<dbReference type="SFLD" id="SFLDS00019">
    <property type="entry name" value="Glutathione_Transferase_(cytos"/>
    <property type="match status" value="1"/>
</dbReference>
<dbReference type="RefSeq" id="XP_011129732.1">
    <property type="nucleotide sequence ID" value="XM_011131430.1"/>
</dbReference>
<dbReference type="GO" id="GO:0006749">
    <property type="term" value="P:glutathione metabolic process"/>
    <property type="evidence" value="ECO:0007669"/>
    <property type="project" value="TreeGrafter"/>
</dbReference>
<dbReference type="InterPro" id="IPR040079">
    <property type="entry name" value="Glutathione_S-Trfase"/>
</dbReference>
<dbReference type="SUPFAM" id="SSF47616">
    <property type="entry name" value="GST C-terminal domain-like"/>
    <property type="match status" value="1"/>
</dbReference>
<comment type="caution">
    <text evidence="3">The sequence shown here is derived from an EMBL/GenBank/DDBJ whole genome shotgun (WGS) entry which is preliminary data.</text>
</comment>
<dbReference type="InterPro" id="IPR036282">
    <property type="entry name" value="Glutathione-S-Trfase_C_sf"/>
</dbReference>
<protein>
    <submittedName>
        <fullName evidence="3">Glutathione S-transferase</fullName>
    </submittedName>
</protein>
<dbReference type="InterPro" id="IPR004045">
    <property type="entry name" value="Glutathione_S-Trfase_N"/>
</dbReference>
<reference evidence="3" key="1">
    <citation type="submission" date="2013-12" db="EMBL/GenBank/DDBJ databases">
        <authorList>
            <person name="Omoto C.K."/>
            <person name="Sibley D."/>
            <person name="Venepally P."/>
            <person name="Hadjithomas M."/>
            <person name="Karamycheva S."/>
            <person name="Brunk B."/>
            <person name="Roos D."/>
            <person name="Caler E."/>
            <person name="Lorenzi H."/>
        </authorList>
    </citation>
    <scope>NUCLEOTIDE SEQUENCE</scope>
</reference>
<dbReference type="Pfam" id="PF14497">
    <property type="entry name" value="GST_C_3"/>
    <property type="match status" value="1"/>
</dbReference>
<dbReference type="GeneID" id="22911854"/>
<feature type="domain" description="GST N-terminal" evidence="1">
    <location>
        <begin position="2"/>
        <end position="81"/>
    </location>
</feature>
<dbReference type="EMBL" id="AFNH02000386">
    <property type="protein sequence ID" value="EZG72873.1"/>
    <property type="molecule type" value="Genomic_DNA"/>
</dbReference>
<dbReference type="VEuPathDB" id="CryptoDB:GNI_050320"/>
<evidence type="ECO:0000259" key="1">
    <source>
        <dbReference type="PROSITE" id="PS50404"/>
    </source>
</evidence>
<keyword evidence="4" id="KW-1185">Reference proteome</keyword>
<dbReference type="GO" id="GO:0004364">
    <property type="term" value="F:glutathione transferase activity"/>
    <property type="evidence" value="ECO:0007669"/>
    <property type="project" value="TreeGrafter"/>
</dbReference>
<dbReference type="OrthoDB" id="422574at2759"/>
<dbReference type="CDD" id="cd03039">
    <property type="entry name" value="GST_N_Sigma_like"/>
    <property type="match status" value="1"/>
</dbReference>
<dbReference type="AlphaFoldDB" id="A0A023B9F1"/>
<gene>
    <name evidence="3" type="ORF">GNI_050320</name>
</gene>
<dbReference type="eggNOG" id="KOG1695">
    <property type="taxonomic scope" value="Eukaryota"/>
</dbReference>
<dbReference type="InterPro" id="IPR050213">
    <property type="entry name" value="GST_superfamily"/>
</dbReference>
<evidence type="ECO:0000313" key="4">
    <source>
        <dbReference type="Proteomes" id="UP000019763"/>
    </source>
</evidence>
<dbReference type="Proteomes" id="UP000019763">
    <property type="component" value="Unassembled WGS sequence"/>
</dbReference>
<dbReference type="InterPro" id="IPR010987">
    <property type="entry name" value="Glutathione-S-Trfase_C-like"/>
</dbReference>
<dbReference type="PROSITE" id="PS50404">
    <property type="entry name" value="GST_NTER"/>
    <property type="match status" value="1"/>
</dbReference>
<sequence length="196" mass="22139">MSSPTLYYFDLIGLAEPTRLAFHLGGVPFTDFRFQREQWNEEYKAKSPTGKAPWLQFEDGSYLTESRAILLYAASKAGLVPTDFTELAVCEQAYSIVQDSLPPLSDILHSHGDRETALKNALERLAAADKVVASRQSKEGWINGKGMTYVDLAVFAFVKTFTDRIEGVDMTKYESLQKTYNAVNAEPRIQEYYNKE</sequence>
<organism evidence="3 4">
    <name type="scientific">Gregarina niphandrodes</name>
    <name type="common">Septate eugregarine</name>
    <dbReference type="NCBI Taxonomy" id="110365"/>
    <lineage>
        <taxon>Eukaryota</taxon>
        <taxon>Sar</taxon>
        <taxon>Alveolata</taxon>
        <taxon>Apicomplexa</taxon>
        <taxon>Conoidasida</taxon>
        <taxon>Gregarinasina</taxon>
        <taxon>Eugregarinorida</taxon>
        <taxon>Gregarinidae</taxon>
        <taxon>Gregarina</taxon>
    </lineage>
</organism>
<evidence type="ECO:0000313" key="3">
    <source>
        <dbReference type="EMBL" id="EZG72873.1"/>
    </source>
</evidence>
<dbReference type="InterPro" id="IPR004046">
    <property type="entry name" value="GST_C"/>
</dbReference>